<feature type="domain" description="Glycosyltransferase 2-like" evidence="3">
    <location>
        <begin position="213"/>
        <end position="451"/>
    </location>
</feature>
<evidence type="ECO:0000313" key="5">
    <source>
        <dbReference type="Proteomes" id="UP001212841"/>
    </source>
</evidence>
<dbReference type="AlphaFoldDB" id="A0AAD5S9H4"/>
<dbReference type="InterPro" id="IPR001173">
    <property type="entry name" value="Glyco_trans_2-like"/>
</dbReference>
<dbReference type="SUPFAM" id="SSF53448">
    <property type="entry name" value="Nucleotide-diphospho-sugar transferases"/>
    <property type="match status" value="1"/>
</dbReference>
<keyword evidence="2" id="KW-0812">Transmembrane</keyword>
<feature type="region of interest" description="Disordered" evidence="1">
    <location>
        <begin position="624"/>
        <end position="644"/>
    </location>
</feature>
<dbReference type="Proteomes" id="UP001212841">
    <property type="component" value="Unassembled WGS sequence"/>
</dbReference>
<dbReference type="EMBL" id="JADGJD010000567">
    <property type="protein sequence ID" value="KAJ3049988.1"/>
    <property type="molecule type" value="Genomic_DNA"/>
</dbReference>
<dbReference type="PANTHER" id="PTHR36851">
    <property type="entry name" value="UNNAMED PRODUCT"/>
    <property type="match status" value="1"/>
</dbReference>
<feature type="transmembrane region" description="Helical" evidence="2">
    <location>
        <begin position="21"/>
        <end position="40"/>
    </location>
</feature>
<dbReference type="InterPro" id="IPR029044">
    <property type="entry name" value="Nucleotide-diphossugar_trans"/>
</dbReference>
<gene>
    <name evidence="4" type="ORF">HK097_009019</name>
</gene>
<comment type="caution">
    <text evidence="4">The sequence shown here is derived from an EMBL/GenBank/DDBJ whole genome shotgun (WGS) entry which is preliminary data.</text>
</comment>
<proteinExistence type="predicted"/>
<dbReference type="Pfam" id="PF13632">
    <property type="entry name" value="Glyco_trans_2_3"/>
    <property type="match status" value="1"/>
</dbReference>
<accession>A0AAD5S9H4</accession>
<keyword evidence="2" id="KW-1133">Transmembrane helix</keyword>
<keyword evidence="5" id="KW-1185">Reference proteome</keyword>
<evidence type="ECO:0000256" key="2">
    <source>
        <dbReference type="SAM" id="Phobius"/>
    </source>
</evidence>
<dbReference type="PANTHER" id="PTHR36851:SF1">
    <property type="entry name" value="GLYCO_TRANS_2-LIKE DOMAIN-CONTAINING PROTEIN"/>
    <property type="match status" value="1"/>
</dbReference>
<name>A0AAD5S9H4_9FUNG</name>
<evidence type="ECO:0000313" key="4">
    <source>
        <dbReference type="EMBL" id="KAJ3049988.1"/>
    </source>
</evidence>
<organism evidence="4 5">
    <name type="scientific">Rhizophlyctis rosea</name>
    <dbReference type="NCBI Taxonomy" id="64517"/>
    <lineage>
        <taxon>Eukaryota</taxon>
        <taxon>Fungi</taxon>
        <taxon>Fungi incertae sedis</taxon>
        <taxon>Chytridiomycota</taxon>
        <taxon>Chytridiomycota incertae sedis</taxon>
        <taxon>Chytridiomycetes</taxon>
        <taxon>Rhizophlyctidales</taxon>
        <taxon>Rhizophlyctidaceae</taxon>
        <taxon>Rhizophlyctis</taxon>
    </lineage>
</organism>
<evidence type="ECO:0000259" key="3">
    <source>
        <dbReference type="Pfam" id="PF13632"/>
    </source>
</evidence>
<protein>
    <recommendedName>
        <fullName evidence="3">Glycosyltransferase 2-like domain-containing protein</fullName>
    </recommendedName>
</protein>
<keyword evidence="2" id="KW-0472">Membrane</keyword>
<feature type="transmembrane region" description="Helical" evidence="2">
    <location>
        <begin position="433"/>
        <end position="451"/>
    </location>
</feature>
<sequence length="743" mass="83022">MSDQLRHIASKLPLKSWFQRVPGLWLLALLPFAVLGPVYLPAEFGIYYFILHFLFALNNCRSAYGMYVCYNNAKLASVTDWLQKYCDETGTVDGNDTRHDLPYEHVVHVIILPNYKEDIDTLRETLDVLASHTRSVSQYKVCLAMEETEKGCEEKAQGLMDMYAQSFYEITYTVHPAGRSGEIRGKSSNVAWAASQMAMRTGGYGGRHEHEILTVMDADTCFAEDYFTAATYHYTTASPEQRKIMIFAPSTVFDRNSNNVPVFVRVTDMFWSIGVISNLYPSSNIKIPCSAYSVSMDLALAVNFWDAGPEAIGEDMHMYLKCFFATEGRVIVKSIFSPASQCNVEGSGTGVKGYIDFLQARYTQAKRHMWGSLDSGYVMRNLIESVLGIGAKPAVQIKHANVGKLGKEDVEPTWNYRLSVVASLLHRVLESHILMGHLFTLIIISALILPVRSSFSYSLATIMWGYISDEPVHPYVELALNLSFWVRLSVIIPNVIMIWYYEKYHEWVGFERWALQEQQMRETRSLAGGLGTKRVDSAIDIADPQLLVPSSVGDYISPSHAHLRVQHLGKRAQLASRRVYPRNMFDWFTIPVAGFLFYVMPQFHAQLSHILTDSLEYKVAAKPQLQSAPAPPSHHTNTTPSSVPAHVANDRTALVSSYETYNPSHLPSPPRSNADYSLPMVARKSIYADVEVSSQTSSEGYFEEYVDDGATVVGTPGLGPKGDGYINSGLMVDGGIRSVAVVV</sequence>
<feature type="transmembrane region" description="Helical" evidence="2">
    <location>
        <begin position="584"/>
        <end position="601"/>
    </location>
</feature>
<reference evidence="4" key="1">
    <citation type="submission" date="2020-05" db="EMBL/GenBank/DDBJ databases">
        <title>Phylogenomic resolution of chytrid fungi.</title>
        <authorList>
            <person name="Stajich J.E."/>
            <person name="Amses K."/>
            <person name="Simmons R."/>
            <person name="Seto K."/>
            <person name="Myers J."/>
            <person name="Bonds A."/>
            <person name="Quandt C.A."/>
            <person name="Barry K."/>
            <person name="Liu P."/>
            <person name="Grigoriev I."/>
            <person name="Longcore J.E."/>
            <person name="James T.Y."/>
        </authorList>
    </citation>
    <scope>NUCLEOTIDE SEQUENCE</scope>
    <source>
        <strain evidence="4">JEL0318</strain>
    </source>
</reference>
<evidence type="ECO:0000256" key="1">
    <source>
        <dbReference type="SAM" id="MobiDB-lite"/>
    </source>
</evidence>